<evidence type="ECO:0000313" key="2">
    <source>
        <dbReference type="Proteomes" id="UP001565236"/>
    </source>
</evidence>
<comment type="caution">
    <text evidence="1">The sequence shown here is derived from an EMBL/GenBank/DDBJ whole genome shotgun (WGS) entry which is preliminary data.</text>
</comment>
<evidence type="ECO:0000313" key="1">
    <source>
        <dbReference type="EMBL" id="MEY8663159.1"/>
    </source>
</evidence>
<proteinExistence type="predicted"/>
<dbReference type="EMBL" id="JBCLUF010000050">
    <property type="protein sequence ID" value="MEY8663159.1"/>
    <property type="molecule type" value="Genomic_DNA"/>
</dbReference>
<keyword evidence="2" id="KW-1185">Reference proteome</keyword>
<dbReference type="Proteomes" id="UP001565236">
    <property type="component" value="Unassembled WGS sequence"/>
</dbReference>
<gene>
    <name evidence="1" type="ORF">AALT52_09820</name>
</gene>
<name>A0ABV4DRR5_9LACO</name>
<organism evidence="1 2">
    <name type="scientific">Ligilactobacillus faecis</name>
    <dbReference type="NCBI Taxonomy" id="762833"/>
    <lineage>
        <taxon>Bacteria</taxon>
        <taxon>Bacillati</taxon>
        <taxon>Bacillota</taxon>
        <taxon>Bacilli</taxon>
        <taxon>Lactobacillales</taxon>
        <taxon>Lactobacillaceae</taxon>
        <taxon>Ligilactobacillus</taxon>
    </lineage>
</organism>
<sequence length="103" mass="12475">MHLKKYHFQVAPELQEKLTAVELETLKKQVKEHLEHDFFRIKPIKTSLKIKCYEQKVHLAKQTYRVAFLVTAKEVELCYLSSSLIKRVFDKEVQKYLRKRQKR</sequence>
<reference evidence="1 2" key="1">
    <citation type="submission" date="2024-03" db="EMBL/GenBank/DDBJ databases">
        <title>Mouse gut bacterial collection (mGBC) of GemPharmatech.</title>
        <authorList>
            <person name="He Y."/>
            <person name="Dong L."/>
            <person name="Wu D."/>
            <person name="Gao X."/>
            <person name="Lin Z."/>
        </authorList>
    </citation>
    <scope>NUCLEOTIDE SEQUENCE [LARGE SCALE GENOMIC DNA]</scope>
    <source>
        <strain evidence="1 2">15-30</strain>
    </source>
</reference>
<accession>A0ABV4DRR5</accession>
<protein>
    <submittedName>
        <fullName evidence="1">Uncharacterized protein</fullName>
    </submittedName>
</protein>